<dbReference type="PROSITE" id="PS50937">
    <property type="entry name" value="HTH_MERR_2"/>
    <property type="match status" value="1"/>
</dbReference>
<dbReference type="InterPro" id="IPR000551">
    <property type="entry name" value="MerR-type_HTH_dom"/>
</dbReference>
<protein>
    <submittedName>
        <fullName evidence="3">MerR family DNA-binding transcriptional regulator</fullName>
    </submittedName>
</protein>
<dbReference type="PANTHER" id="PTHR30204">
    <property type="entry name" value="REDOX-CYCLING DRUG-SENSING TRANSCRIPTIONAL ACTIVATOR SOXR"/>
    <property type="match status" value="1"/>
</dbReference>
<dbReference type="InterPro" id="IPR009061">
    <property type="entry name" value="DNA-bd_dom_put_sf"/>
</dbReference>
<dbReference type="SMART" id="SM00422">
    <property type="entry name" value="HTH_MERR"/>
    <property type="match status" value="1"/>
</dbReference>
<evidence type="ECO:0000256" key="1">
    <source>
        <dbReference type="ARBA" id="ARBA00023125"/>
    </source>
</evidence>
<dbReference type="InterPro" id="IPR047057">
    <property type="entry name" value="MerR_fam"/>
</dbReference>
<keyword evidence="4" id="KW-1185">Reference proteome</keyword>
<proteinExistence type="predicted"/>
<dbReference type="GO" id="GO:0003677">
    <property type="term" value="F:DNA binding"/>
    <property type="evidence" value="ECO:0007669"/>
    <property type="project" value="UniProtKB-KW"/>
</dbReference>
<dbReference type="AlphaFoldDB" id="A0A7W2YHK5"/>
<organism evidence="3 4">
    <name type="scientific">Sediminihaliea albiluteola</name>
    <dbReference type="NCBI Taxonomy" id="2758564"/>
    <lineage>
        <taxon>Bacteria</taxon>
        <taxon>Pseudomonadati</taxon>
        <taxon>Pseudomonadota</taxon>
        <taxon>Gammaproteobacteria</taxon>
        <taxon>Cellvibrionales</taxon>
        <taxon>Halieaceae</taxon>
        <taxon>Sediminihaliea</taxon>
    </lineage>
</organism>
<feature type="domain" description="HTH merR-type" evidence="2">
    <location>
        <begin position="5"/>
        <end position="72"/>
    </location>
</feature>
<sequence>MTKATYSISELANEFGVSNRTIRYYEEKGLVQPRRVGQKRIYSAADRVRIKLILRGKRIGMTLKESVEIIDLYDPEHNNEEQLHSLINSVRDKRRRLLQQQQDINDMLRGLDEVESLCQQALSSQHLSRS</sequence>
<dbReference type="PANTHER" id="PTHR30204:SF58">
    <property type="entry name" value="HTH-TYPE TRANSCRIPTIONAL REGULATOR YFMP"/>
    <property type="match status" value="1"/>
</dbReference>
<name>A0A7W2YHK5_9GAMM</name>
<dbReference type="CDD" id="cd04776">
    <property type="entry name" value="HTH_GnyR"/>
    <property type="match status" value="1"/>
</dbReference>
<evidence type="ECO:0000313" key="4">
    <source>
        <dbReference type="Proteomes" id="UP000539350"/>
    </source>
</evidence>
<dbReference type="Pfam" id="PF13411">
    <property type="entry name" value="MerR_1"/>
    <property type="match status" value="1"/>
</dbReference>
<reference evidence="3 4" key="1">
    <citation type="submission" date="2020-07" db="EMBL/GenBank/DDBJ databases">
        <title>Halieaceae bacterium, F7430, whole genome shotgun sequencing project.</title>
        <authorList>
            <person name="Jiang S."/>
            <person name="Liu Z.W."/>
            <person name="Du Z.J."/>
        </authorList>
    </citation>
    <scope>NUCLEOTIDE SEQUENCE [LARGE SCALE GENOMIC DNA]</scope>
    <source>
        <strain evidence="3 4">F7430</strain>
    </source>
</reference>
<evidence type="ECO:0000259" key="2">
    <source>
        <dbReference type="PROSITE" id="PS50937"/>
    </source>
</evidence>
<accession>A0A7W2YHK5</accession>
<dbReference type="Gene3D" id="1.10.1660.10">
    <property type="match status" value="1"/>
</dbReference>
<dbReference type="EMBL" id="JACFXU010000008">
    <property type="protein sequence ID" value="MBA6411531.1"/>
    <property type="molecule type" value="Genomic_DNA"/>
</dbReference>
<dbReference type="Proteomes" id="UP000539350">
    <property type="component" value="Unassembled WGS sequence"/>
</dbReference>
<dbReference type="SUPFAM" id="SSF46955">
    <property type="entry name" value="Putative DNA-binding domain"/>
    <property type="match status" value="1"/>
</dbReference>
<dbReference type="GO" id="GO:0003700">
    <property type="term" value="F:DNA-binding transcription factor activity"/>
    <property type="evidence" value="ECO:0007669"/>
    <property type="project" value="InterPro"/>
</dbReference>
<dbReference type="RefSeq" id="WP_182168396.1">
    <property type="nucleotide sequence ID" value="NZ_JACFXU010000008.1"/>
</dbReference>
<gene>
    <name evidence="3" type="ORF">H2508_00160</name>
</gene>
<comment type="caution">
    <text evidence="3">The sequence shown here is derived from an EMBL/GenBank/DDBJ whole genome shotgun (WGS) entry which is preliminary data.</text>
</comment>
<keyword evidence="1 3" id="KW-0238">DNA-binding</keyword>
<evidence type="ECO:0000313" key="3">
    <source>
        <dbReference type="EMBL" id="MBA6411531.1"/>
    </source>
</evidence>